<evidence type="ECO:0000313" key="1">
    <source>
        <dbReference type="EMBL" id="ATP59639.1"/>
    </source>
</evidence>
<protein>
    <submittedName>
        <fullName evidence="1">Uncharacterized protein</fullName>
    </submittedName>
</protein>
<accession>A0ABM6PRF1</accession>
<sequence length="76" mass="9229">MFLFYNSENRGLFGIFGIPKEKQRKKLVKKLKSTNIDKNFKIKILVPKSSACFSEKKEAKIKLWHWHWRQSAWNFR</sequence>
<name>A0ABM6PRF1_9BACT</name>
<organism evidence="1 2">
    <name type="scientific">Mesomycoplasma dispar</name>
    <dbReference type="NCBI Taxonomy" id="86660"/>
    <lineage>
        <taxon>Bacteria</taxon>
        <taxon>Bacillati</taxon>
        <taxon>Mycoplasmatota</taxon>
        <taxon>Mycoplasmoidales</taxon>
        <taxon>Metamycoplasmataceae</taxon>
        <taxon>Mesomycoplasma</taxon>
    </lineage>
</organism>
<keyword evidence="2" id="KW-1185">Reference proteome</keyword>
<evidence type="ECO:0000313" key="2">
    <source>
        <dbReference type="Proteomes" id="UP000224629"/>
    </source>
</evidence>
<gene>
    <name evidence="1" type="ORF">CSW10_01625</name>
</gene>
<dbReference type="Proteomes" id="UP000224629">
    <property type="component" value="Chromosome"/>
</dbReference>
<reference evidence="1" key="1">
    <citation type="submission" date="2017-10" db="EMBL/GenBank/DDBJ databases">
        <title>Genome-wide analysis of the first isolated strain mycoplasma dispar GS01.</title>
        <authorList>
            <person name="Hao H."/>
            <person name="Chen S."/>
            <person name="Zhao P."/>
            <person name="Chu Y."/>
            <person name="Liu Y."/>
        </authorList>
    </citation>
    <scope>NUCLEOTIDE SEQUENCE [LARGE SCALE GENOMIC DNA]</scope>
    <source>
        <strain evidence="1">GS01</strain>
    </source>
</reference>
<proteinExistence type="predicted"/>
<dbReference type="EMBL" id="CP024161">
    <property type="protein sequence ID" value="ATP59639.1"/>
    <property type="molecule type" value="Genomic_DNA"/>
</dbReference>